<keyword evidence="1" id="KW-0413">Isomerase</keyword>
<protein>
    <submittedName>
        <fullName evidence="1">Maleate isomerase</fullName>
        <ecNumber evidence="1">5.2.1.1</ecNumber>
    </submittedName>
</protein>
<dbReference type="InterPro" id="IPR053714">
    <property type="entry name" value="Iso_Racemase_Enz_sf"/>
</dbReference>
<keyword evidence="2" id="KW-1185">Reference proteome</keyword>
<comment type="caution">
    <text evidence="1">The sequence shown here is derived from an EMBL/GenBank/DDBJ whole genome shotgun (WGS) entry which is preliminary data.</text>
</comment>
<dbReference type="PIRSF" id="PIRSF015736">
    <property type="entry name" value="MI"/>
    <property type="match status" value="1"/>
</dbReference>
<dbReference type="PANTHER" id="PTHR40267">
    <property type="entry name" value="BLR3294 PROTEIN"/>
    <property type="match status" value="1"/>
</dbReference>
<dbReference type="RefSeq" id="WP_307431209.1">
    <property type="nucleotide sequence ID" value="NZ_JAUSVK010000001.1"/>
</dbReference>
<dbReference type="Gene3D" id="3.40.50.12500">
    <property type="match status" value="1"/>
</dbReference>
<dbReference type="GO" id="GO:0050076">
    <property type="term" value="F:maleate isomerase activity"/>
    <property type="evidence" value="ECO:0007669"/>
    <property type="project" value="UniProtKB-EC"/>
</dbReference>
<dbReference type="PANTHER" id="PTHR40267:SF1">
    <property type="entry name" value="BLR3294 PROTEIN"/>
    <property type="match status" value="1"/>
</dbReference>
<dbReference type="InterPro" id="IPR026286">
    <property type="entry name" value="MaiA/AMDase"/>
</dbReference>
<gene>
    <name evidence="1" type="ORF">J3R73_004146</name>
</gene>
<dbReference type="Proteomes" id="UP001237448">
    <property type="component" value="Unassembled WGS sequence"/>
</dbReference>
<evidence type="ECO:0000313" key="2">
    <source>
        <dbReference type="Proteomes" id="UP001237448"/>
    </source>
</evidence>
<proteinExistence type="predicted"/>
<name>A0ABU0FIB4_9HYPH</name>
<reference evidence="1 2" key="1">
    <citation type="submission" date="2023-07" db="EMBL/GenBank/DDBJ databases">
        <title>Genomic Encyclopedia of Type Strains, Phase IV (KMG-IV): sequencing the most valuable type-strain genomes for metagenomic binning, comparative biology and taxonomic classification.</title>
        <authorList>
            <person name="Goeker M."/>
        </authorList>
    </citation>
    <scope>NUCLEOTIDE SEQUENCE [LARGE SCALE GENOMIC DNA]</scope>
    <source>
        <strain evidence="1 2">DSM 5896</strain>
    </source>
</reference>
<organism evidence="1 2">
    <name type="scientific">Labrys monachus</name>
    <dbReference type="NCBI Taxonomy" id="217067"/>
    <lineage>
        <taxon>Bacteria</taxon>
        <taxon>Pseudomonadati</taxon>
        <taxon>Pseudomonadota</taxon>
        <taxon>Alphaproteobacteria</taxon>
        <taxon>Hyphomicrobiales</taxon>
        <taxon>Xanthobacteraceae</taxon>
        <taxon>Labrys</taxon>
    </lineage>
</organism>
<dbReference type="Pfam" id="PF17645">
    <property type="entry name" value="Amdase"/>
    <property type="match status" value="1"/>
</dbReference>
<sequence length="234" mass="25427">MRPRPYRLGMLGPSSNTVIEPETWRLLPPDGTVTAHVSRLRVVQISADAQSLSQFEMAPVIAAAQLLADAEVDLILWNGTSASWLGPEWDRSLIEAVERHTGIPATTAVRAIDAELERLSVRRIGLVTPYIEELERRIIANYRSRRIDVCAAERLDLTKNTAYADIAPAEIADMVRRVAASPVRPDAIVIMCTNLAGSSIAEAVSAELGIPVLDSVRVAVRHCLALLPALRPGG</sequence>
<accession>A0ABU0FIB4</accession>
<evidence type="ECO:0000313" key="1">
    <source>
        <dbReference type="EMBL" id="MDQ0394354.1"/>
    </source>
</evidence>
<dbReference type="EC" id="5.2.1.1" evidence="1"/>
<dbReference type="EMBL" id="JAUSVK010000001">
    <property type="protein sequence ID" value="MDQ0394354.1"/>
    <property type="molecule type" value="Genomic_DNA"/>
</dbReference>